<proteinExistence type="predicted"/>
<protein>
    <recommendedName>
        <fullName evidence="4">Tetratricopeptide repeat protein</fullName>
    </recommendedName>
</protein>
<dbReference type="PATRIC" id="fig|1603606.3.peg.469"/>
<dbReference type="SUPFAM" id="SSF48452">
    <property type="entry name" value="TPR-like"/>
    <property type="match status" value="1"/>
</dbReference>
<keyword evidence="1" id="KW-0732">Signal</keyword>
<dbReference type="STRING" id="1603606.DSOUD_0433"/>
<dbReference type="RefSeq" id="WP_053549452.1">
    <property type="nucleotide sequence ID" value="NZ_CP010802.1"/>
</dbReference>
<evidence type="ECO:0000313" key="3">
    <source>
        <dbReference type="Proteomes" id="UP000057158"/>
    </source>
</evidence>
<dbReference type="Gene3D" id="1.25.40.10">
    <property type="entry name" value="Tetratricopeptide repeat domain"/>
    <property type="match status" value="1"/>
</dbReference>
<dbReference type="InterPro" id="IPR011990">
    <property type="entry name" value="TPR-like_helical_dom_sf"/>
</dbReference>
<evidence type="ECO:0000256" key="1">
    <source>
        <dbReference type="SAM" id="SignalP"/>
    </source>
</evidence>
<dbReference type="OrthoDB" id="6072288at2"/>
<accession>A0A0M4CY34</accession>
<dbReference type="Proteomes" id="UP000057158">
    <property type="component" value="Chromosome"/>
</dbReference>
<dbReference type="EMBL" id="CP010802">
    <property type="protein sequence ID" value="ALC15227.1"/>
    <property type="molecule type" value="Genomic_DNA"/>
</dbReference>
<evidence type="ECO:0008006" key="4">
    <source>
        <dbReference type="Google" id="ProtNLM"/>
    </source>
</evidence>
<feature type="chain" id="PRO_5005791690" description="Tetratricopeptide repeat protein" evidence="1">
    <location>
        <begin position="20"/>
        <end position="629"/>
    </location>
</feature>
<dbReference type="AlphaFoldDB" id="A0A0M4CY34"/>
<organism evidence="2 3">
    <name type="scientific">Desulfuromonas soudanensis</name>
    <dbReference type="NCBI Taxonomy" id="1603606"/>
    <lineage>
        <taxon>Bacteria</taxon>
        <taxon>Pseudomonadati</taxon>
        <taxon>Thermodesulfobacteriota</taxon>
        <taxon>Desulfuromonadia</taxon>
        <taxon>Desulfuromonadales</taxon>
        <taxon>Desulfuromonadaceae</taxon>
        <taxon>Desulfuromonas</taxon>
    </lineage>
</organism>
<evidence type="ECO:0000313" key="2">
    <source>
        <dbReference type="EMBL" id="ALC15227.1"/>
    </source>
</evidence>
<reference evidence="2 3" key="1">
    <citation type="submission" date="2015-07" db="EMBL/GenBank/DDBJ databases">
        <title>Isolation and Genomic Characterization of a Novel Halophilic Metal-Reducing Deltaproteobacterium from the Deep Subsurface.</title>
        <authorList>
            <person name="Badalamenti J.P."/>
            <person name="Summers Z.M."/>
            <person name="Gralnick J.A."/>
            <person name="Bond D.R."/>
        </authorList>
    </citation>
    <scope>NUCLEOTIDE SEQUENCE [LARGE SCALE GENOMIC DNA]</scope>
    <source>
        <strain evidence="2 3">WTL</strain>
    </source>
</reference>
<dbReference type="KEGG" id="des:DSOUD_0433"/>
<keyword evidence="3" id="KW-1185">Reference proteome</keyword>
<feature type="signal peptide" evidence="1">
    <location>
        <begin position="1"/>
        <end position="19"/>
    </location>
</feature>
<name>A0A0M4CY34_9BACT</name>
<gene>
    <name evidence="2" type="ORF">DSOUD_0433</name>
</gene>
<sequence length="629" mass="71251">MTRLLIILTTLLFATSSLAAGTAAPKELRDLFFGEALYHAFQGEWFDAVARLDTELGQFHGLDEPERDSLFSHLGEAEFSVGDFELAYRMHHRAGRAIKAVIEGNVADEVRNEALYRLARIYFQKDQPVNALHALERISGTVPASLADDLPFLHGQILMANGRFAEAAILLKELQGARSLAGFSTYNLGIALIRDGKEKEGRLSLDRTGQIDGDNAVTAAIRDRANLLLGDKLLEEKNFAGAKAILDRVRLSGPFSNRALLGSGWADAFRDDFERALVPWSLLVEGEVTDFAVQEAMLAVPYAYGKLGLYSRAALMYGSALGAFGTEVDKLGASIKSIREGDFLRALTREELKQDANWVVRLRALPESPETYYLLNLLASHDFQESLKNYLDLEELRQKLEIWKKDLNAFEELIVRRRAYYQPLLPEIDGEFRRLDSQMRLRLEQRDRIEERLQAMLVAPRPDYLASAPERIFKERLARLEQTVAAGGARPSDGTADRFKRLRGVLEWRIQTEYDQRLTEAHKNLRDLNQAIDLLTKRYTAFVRTRQAATQSFQGYDDGIRRQRHRIDAAGEKVGELMARQGHMLEVMAVSELTRRRERLEEFQVKARFALADSYDRAARAQDQQEGAQ</sequence>